<proteinExistence type="predicted"/>
<keyword evidence="2" id="KW-1185">Reference proteome</keyword>
<dbReference type="Proteomes" id="UP000265703">
    <property type="component" value="Unassembled WGS sequence"/>
</dbReference>
<accession>A0A397SNP2</accession>
<protein>
    <submittedName>
        <fullName evidence="1">Uncharacterized protein</fullName>
    </submittedName>
</protein>
<comment type="caution">
    <text evidence="1">The sequence shown here is derived from an EMBL/GenBank/DDBJ whole genome shotgun (WGS) entry which is preliminary data.</text>
</comment>
<reference evidence="1 2" key="1">
    <citation type="submission" date="2018-06" db="EMBL/GenBank/DDBJ databases">
        <title>Comparative genomics reveals the genomic features of Rhizophagus irregularis, R. cerebriforme, R. diaphanum and Gigaspora rosea, and their symbiotic lifestyle signature.</title>
        <authorList>
            <person name="Morin E."/>
            <person name="San Clemente H."/>
            <person name="Chen E.C.H."/>
            <person name="De La Providencia I."/>
            <person name="Hainaut M."/>
            <person name="Kuo A."/>
            <person name="Kohler A."/>
            <person name="Murat C."/>
            <person name="Tang N."/>
            <person name="Roy S."/>
            <person name="Loubradou J."/>
            <person name="Henrissat B."/>
            <person name="Grigoriev I.V."/>
            <person name="Corradi N."/>
            <person name="Roux C."/>
            <person name="Martin F.M."/>
        </authorList>
    </citation>
    <scope>NUCLEOTIDE SEQUENCE [LARGE SCALE GENOMIC DNA]</scope>
    <source>
        <strain evidence="1 2">DAOM 227022</strain>
    </source>
</reference>
<name>A0A397SNP2_9GLOM</name>
<sequence>MTYYGMFLFASPFNILRDANTQEMAYRDAFVNPLIPKVFDDLNDKIRFQVGEIESTLRKQHKNQTKGRKSWVNLGSKHDGILKIYMNATEMEIGISRSERETTIYTMHRVKDILANFTIPDNQAQAYVIEEILEKAYFFKSRVMDYYVKLQEISRKAQKYSPTNENPIEASPSKKHQTSFLKSIDVDTITIDLICIYNYVL</sequence>
<dbReference type="OrthoDB" id="2446334at2759"/>
<dbReference type="EMBL" id="QKYT01000418">
    <property type="protein sequence ID" value="RIA85557.1"/>
    <property type="molecule type" value="Genomic_DNA"/>
</dbReference>
<evidence type="ECO:0000313" key="1">
    <source>
        <dbReference type="EMBL" id="RIA85557.1"/>
    </source>
</evidence>
<evidence type="ECO:0000313" key="2">
    <source>
        <dbReference type="Proteomes" id="UP000265703"/>
    </source>
</evidence>
<organism evidence="1 2">
    <name type="scientific">Glomus cerebriforme</name>
    <dbReference type="NCBI Taxonomy" id="658196"/>
    <lineage>
        <taxon>Eukaryota</taxon>
        <taxon>Fungi</taxon>
        <taxon>Fungi incertae sedis</taxon>
        <taxon>Mucoromycota</taxon>
        <taxon>Glomeromycotina</taxon>
        <taxon>Glomeromycetes</taxon>
        <taxon>Glomerales</taxon>
        <taxon>Glomeraceae</taxon>
        <taxon>Glomus</taxon>
    </lineage>
</organism>
<gene>
    <name evidence="1" type="ORF">C1645_830595</name>
</gene>
<dbReference type="AlphaFoldDB" id="A0A397SNP2"/>